<comment type="caution">
    <text evidence="1">The sequence shown here is derived from an EMBL/GenBank/DDBJ whole genome shotgun (WGS) entry which is preliminary data.</text>
</comment>
<evidence type="ECO:0000313" key="2">
    <source>
        <dbReference type="Proteomes" id="UP000689195"/>
    </source>
</evidence>
<reference evidence="1" key="1">
    <citation type="submission" date="2021-01" db="EMBL/GenBank/DDBJ databases">
        <authorList>
            <consortium name="Genoscope - CEA"/>
            <person name="William W."/>
        </authorList>
    </citation>
    <scope>NUCLEOTIDE SEQUENCE</scope>
</reference>
<dbReference type="Proteomes" id="UP000689195">
    <property type="component" value="Unassembled WGS sequence"/>
</dbReference>
<dbReference type="AlphaFoldDB" id="A0A8S1WFD2"/>
<protein>
    <submittedName>
        <fullName evidence="1">Uncharacterized protein</fullName>
    </submittedName>
</protein>
<proteinExistence type="predicted"/>
<accession>A0A8S1WFD2</accession>
<dbReference type="EMBL" id="CAJJDO010000090">
    <property type="protein sequence ID" value="CAD8187711.1"/>
    <property type="molecule type" value="Genomic_DNA"/>
</dbReference>
<keyword evidence="2" id="KW-1185">Reference proteome</keyword>
<name>A0A8S1WFD2_9CILI</name>
<evidence type="ECO:0000313" key="1">
    <source>
        <dbReference type="EMBL" id="CAD8187711.1"/>
    </source>
</evidence>
<organism evidence="1 2">
    <name type="scientific">Paramecium pentaurelia</name>
    <dbReference type="NCBI Taxonomy" id="43138"/>
    <lineage>
        <taxon>Eukaryota</taxon>
        <taxon>Sar</taxon>
        <taxon>Alveolata</taxon>
        <taxon>Ciliophora</taxon>
        <taxon>Intramacronucleata</taxon>
        <taxon>Oligohymenophorea</taxon>
        <taxon>Peniculida</taxon>
        <taxon>Parameciidae</taxon>
        <taxon>Paramecium</taxon>
    </lineage>
</organism>
<gene>
    <name evidence="1" type="ORF">PPENT_87.1.T0900005</name>
</gene>
<sequence>MQFQVFCKTQVQRQPQEYAFYKILALKICNQLITHDRVLKDKNWVNLKQMTQFQLILLKLNSDIEFQQVQDRQILKILQLKKIRQYDNNYNFIFSETLISNDKSIGIFCITGMRRYLEMFKGKFKMQIREIKDDDDPFQKDNPVHGQTII</sequence>